<dbReference type="GO" id="GO:0009103">
    <property type="term" value="P:lipopolysaccharide biosynthetic process"/>
    <property type="evidence" value="ECO:0007669"/>
    <property type="project" value="UniProtKB-ARBA"/>
</dbReference>
<accession>A0A1F6ARC0</accession>
<evidence type="ECO:0000313" key="11">
    <source>
        <dbReference type="Proteomes" id="UP000176609"/>
    </source>
</evidence>
<dbReference type="Proteomes" id="UP000176609">
    <property type="component" value="Unassembled WGS sequence"/>
</dbReference>
<keyword evidence="4" id="KW-0808">Transferase</keyword>
<evidence type="ECO:0000256" key="4">
    <source>
        <dbReference type="ARBA" id="ARBA00022679"/>
    </source>
</evidence>
<dbReference type="EMBL" id="MFJR01000005">
    <property type="protein sequence ID" value="OGG27239.1"/>
    <property type="molecule type" value="Genomic_DNA"/>
</dbReference>
<dbReference type="AlphaFoldDB" id="A0A1F6ARC0"/>
<evidence type="ECO:0000256" key="1">
    <source>
        <dbReference type="ARBA" id="ARBA00004651"/>
    </source>
</evidence>
<feature type="transmembrane region" description="Helical" evidence="8">
    <location>
        <begin position="89"/>
        <end position="108"/>
    </location>
</feature>
<dbReference type="Pfam" id="PF13231">
    <property type="entry name" value="PMT_2"/>
    <property type="match status" value="1"/>
</dbReference>
<evidence type="ECO:0000256" key="8">
    <source>
        <dbReference type="SAM" id="Phobius"/>
    </source>
</evidence>
<feature type="transmembrane region" description="Helical" evidence="8">
    <location>
        <begin position="266"/>
        <end position="291"/>
    </location>
</feature>
<feature type="transmembrane region" description="Helical" evidence="8">
    <location>
        <begin position="180"/>
        <end position="199"/>
    </location>
</feature>
<evidence type="ECO:0000256" key="7">
    <source>
        <dbReference type="ARBA" id="ARBA00023136"/>
    </source>
</evidence>
<keyword evidence="5 8" id="KW-0812">Transmembrane</keyword>
<evidence type="ECO:0000256" key="6">
    <source>
        <dbReference type="ARBA" id="ARBA00022989"/>
    </source>
</evidence>
<keyword evidence="7 8" id="KW-0472">Membrane</keyword>
<feature type="transmembrane region" description="Helical" evidence="8">
    <location>
        <begin position="6"/>
        <end position="26"/>
    </location>
</feature>
<evidence type="ECO:0000256" key="5">
    <source>
        <dbReference type="ARBA" id="ARBA00022692"/>
    </source>
</evidence>
<evidence type="ECO:0000259" key="9">
    <source>
        <dbReference type="Pfam" id="PF13231"/>
    </source>
</evidence>
<reference evidence="10 11" key="1">
    <citation type="journal article" date="2016" name="Nat. Commun.">
        <title>Thousands of microbial genomes shed light on interconnected biogeochemical processes in an aquifer system.</title>
        <authorList>
            <person name="Anantharaman K."/>
            <person name="Brown C.T."/>
            <person name="Hug L.A."/>
            <person name="Sharon I."/>
            <person name="Castelle C.J."/>
            <person name="Probst A.J."/>
            <person name="Thomas B.C."/>
            <person name="Singh A."/>
            <person name="Wilkins M.J."/>
            <person name="Karaoz U."/>
            <person name="Brodie E.L."/>
            <person name="Williams K.H."/>
            <person name="Hubbard S.S."/>
            <person name="Banfield J.F."/>
        </authorList>
    </citation>
    <scope>NUCLEOTIDE SEQUENCE [LARGE SCALE GENOMIC DNA]</scope>
</reference>
<name>A0A1F6ARC0_9BACT</name>
<gene>
    <name evidence="10" type="ORF">A2960_00260</name>
</gene>
<dbReference type="PANTHER" id="PTHR33908">
    <property type="entry name" value="MANNOSYLTRANSFERASE YKCB-RELATED"/>
    <property type="match status" value="1"/>
</dbReference>
<dbReference type="GO" id="GO:0005886">
    <property type="term" value="C:plasma membrane"/>
    <property type="evidence" value="ECO:0007669"/>
    <property type="project" value="UniProtKB-SubCell"/>
</dbReference>
<comment type="caution">
    <text evidence="10">The sequence shown here is derived from an EMBL/GenBank/DDBJ whole genome shotgun (WGS) entry which is preliminary data.</text>
</comment>
<sequence length="503" mass="58015">MSKIKANRYHIAVILIVLVSFILRFYRLWDRWGIGSDDARDITIAMESIRRRQLPLFGSFSSAGPFVFGPLFYWFIIISYLVFPFGIPTPWIILSLIGVINVYLLILIGKMLGGNKLSLITGVLAATSPQLILRSSFLSQHSLVLISTIFLIYFFIQFWQKGKLINTFFMGISLGTGLSMHYQILNLFIFLPFILFGASLTIRKKILGVICFITGLIIPSLPLLIWDSHQQWANLRNIADYLLIGQYRIYVPNSWKLFLSQFFPDYWSFVTGGQPVFGFGIMISFLAFFLYNLIKKRLSNPAFILMVIFILLLTVNRYYRGERFEGYMLYLTPFIIIFSAWTLNIFIKGKKIIISSLLISLITIASLFRIKNDLLYYHNNYKEAEKTANLLIDKYKGKKISLYDYHWLNSGLSYPLTVALNQRKLSGKNGIPLGVTCKDCPINYPVVTTILDLPIVELESDQALIKKEDWNPVTGEDIYDGLITRWTYNKLQSSFHFIKQHPE</sequence>
<organism evidence="10 11">
    <name type="scientific">Candidatus Gottesmanbacteria bacterium RIFCSPLOWO2_01_FULL_39_12b</name>
    <dbReference type="NCBI Taxonomy" id="1798388"/>
    <lineage>
        <taxon>Bacteria</taxon>
        <taxon>Candidatus Gottesmaniibacteriota</taxon>
    </lineage>
</organism>
<keyword evidence="3" id="KW-0328">Glycosyltransferase</keyword>
<comment type="subcellular location">
    <subcellularLocation>
        <location evidence="1">Cell membrane</location>
        <topology evidence="1">Multi-pass membrane protein</topology>
    </subcellularLocation>
</comment>
<feature type="transmembrane region" description="Helical" evidence="8">
    <location>
        <begin position="298"/>
        <end position="315"/>
    </location>
</feature>
<feature type="transmembrane region" description="Helical" evidence="8">
    <location>
        <begin position="143"/>
        <end position="160"/>
    </location>
</feature>
<dbReference type="InterPro" id="IPR050297">
    <property type="entry name" value="LipidA_mod_glycosyltrf_83"/>
</dbReference>
<keyword evidence="6 8" id="KW-1133">Transmembrane helix</keyword>
<dbReference type="GO" id="GO:0016763">
    <property type="term" value="F:pentosyltransferase activity"/>
    <property type="evidence" value="ECO:0007669"/>
    <property type="project" value="TreeGrafter"/>
</dbReference>
<evidence type="ECO:0000256" key="2">
    <source>
        <dbReference type="ARBA" id="ARBA00022475"/>
    </source>
</evidence>
<feature type="transmembrane region" description="Helical" evidence="8">
    <location>
        <begin position="56"/>
        <end position="83"/>
    </location>
</feature>
<evidence type="ECO:0000313" key="10">
    <source>
        <dbReference type="EMBL" id="OGG27239.1"/>
    </source>
</evidence>
<feature type="domain" description="Glycosyltransferase RgtA/B/C/D-like" evidence="9">
    <location>
        <begin position="70"/>
        <end position="226"/>
    </location>
</feature>
<feature type="transmembrane region" description="Helical" evidence="8">
    <location>
        <begin position="327"/>
        <end position="347"/>
    </location>
</feature>
<keyword evidence="2" id="KW-1003">Cell membrane</keyword>
<dbReference type="InterPro" id="IPR038731">
    <property type="entry name" value="RgtA/B/C-like"/>
</dbReference>
<evidence type="ECO:0000256" key="3">
    <source>
        <dbReference type="ARBA" id="ARBA00022676"/>
    </source>
</evidence>
<dbReference type="PANTHER" id="PTHR33908:SF11">
    <property type="entry name" value="MEMBRANE PROTEIN"/>
    <property type="match status" value="1"/>
</dbReference>
<feature type="transmembrane region" description="Helical" evidence="8">
    <location>
        <begin position="206"/>
        <end position="226"/>
    </location>
</feature>
<protein>
    <recommendedName>
        <fullName evidence="9">Glycosyltransferase RgtA/B/C/D-like domain-containing protein</fullName>
    </recommendedName>
</protein>
<feature type="transmembrane region" description="Helical" evidence="8">
    <location>
        <begin position="352"/>
        <end position="370"/>
    </location>
</feature>
<proteinExistence type="predicted"/>